<accession>A0A1Y1HYA7</accession>
<dbReference type="EMBL" id="DF237105">
    <property type="protein sequence ID" value="GAQ83635.1"/>
    <property type="molecule type" value="Genomic_DNA"/>
</dbReference>
<sequence>MALHAVFYAARNRGFAFGGGKSGTAPEAWEPEARPLDRWGGDRPALEKALRGMSVAELRAAARVSAEPTDHPSDFGGVSRGVRVGMGEPTAGRVRVRFLERLPCCILTPVEHVDSAKETLCPDDSYKNFFYHLGYIHSDSNLLRHGAQDVVVQLLAAFKQAEGCHHIENSVE</sequence>
<proteinExistence type="predicted"/>
<dbReference type="Proteomes" id="UP000054558">
    <property type="component" value="Unassembled WGS sequence"/>
</dbReference>
<name>A0A1Y1HYA7_KLENI</name>
<keyword evidence="2" id="KW-1185">Reference proteome</keyword>
<reference evidence="1 2" key="1">
    <citation type="journal article" date="2014" name="Nat. Commun.">
        <title>Klebsormidium flaccidum genome reveals primary factors for plant terrestrial adaptation.</title>
        <authorList>
            <person name="Hori K."/>
            <person name="Maruyama F."/>
            <person name="Fujisawa T."/>
            <person name="Togashi T."/>
            <person name="Yamamoto N."/>
            <person name="Seo M."/>
            <person name="Sato S."/>
            <person name="Yamada T."/>
            <person name="Mori H."/>
            <person name="Tajima N."/>
            <person name="Moriyama T."/>
            <person name="Ikeuchi M."/>
            <person name="Watanabe M."/>
            <person name="Wada H."/>
            <person name="Kobayashi K."/>
            <person name="Saito M."/>
            <person name="Masuda T."/>
            <person name="Sasaki-Sekimoto Y."/>
            <person name="Mashiguchi K."/>
            <person name="Awai K."/>
            <person name="Shimojima M."/>
            <person name="Masuda S."/>
            <person name="Iwai M."/>
            <person name="Nobusawa T."/>
            <person name="Narise T."/>
            <person name="Kondo S."/>
            <person name="Saito H."/>
            <person name="Sato R."/>
            <person name="Murakawa M."/>
            <person name="Ihara Y."/>
            <person name="Oshima-Yamada Y."/>
            <person name="Ohtaka K."/>
            <person name="Satoh M."/>
            <person name="Sonobe K."/>
            <person name="Ishii M."/>
            <person name="Ohtani R."/>
            <person name="Kanamori-Sato M."/>
            <person name="Honoki R."/>
            <person name="Miyazaki D."/>
            <person name="Mochizuki H."/>
            <person name="Umetsu J."/>
            <person name="Higashi K."/>
            <person name="Shibata D."/>
            <person name="Kamiya Y."/>
            <person name="Sato N."/>
            <person name="Nakamura Y."/>
            <person name="Tabata S."/>
            <person name="Ida S."/>
            <person name="Kurokawa K."/>
            <person name="Ohta H."/>
        </authorList>
    </citation>
    <scope>NUCLEOTIDE SEQUENCE [LARGE SCALE GENOMIC DNA]</scope>
    <source>
        <strain evidence="1 2">NIES-2285</strain>
    </source>
</reference>
<protein>
    <submittedName>
        <fullName evidence="1">Uncharacterized protein</fullName>
    </submittedName>
</protein>
<dbReference type="AlphaFoldDB" id="A0A1Y1HYA7"/>
<evidence type="ECO:0000313" key="2">
    <source>
        <dbReference type="Proteomes" id="UP000054558"/>
    </source>
</evidence>
<organism evidence="1 2">
    <name type="scientific">Klebsormidium nitens</name>
    <name type="common">Green alga</name>
    <name type="synonym">Ulothrix nitens</name>
    <dbReference type="NCBI Taxonomy" id="105231"/>
    <lineage>
        <taxon>Eukaryota</taxon>
        <taxon>Viridiplantae</taxon>
        <taxon>Streptophyta</taxon>
        <taxon>Klebsormidiophyceae</taxon>
        <taxon>Klebsormidiales</taxon>
        <taxon>Klebsormidiaceae</taxon>
        <taxon>Klebsormidium</taxon>
    </lineage>
</organism>
<evidence type="ECO:0000313" key="1">
    <source>
        <dbReference type="EMBL" id="GAQ83635.1"/>
    </source>
</evidence>
<gene>
    <name evidence="1" type="ORF">KFL_001560040</name>
</gene>